<reference evidence="1" key="1">
    <citation type="submission" date="2021-02" db="EMBL/GenBank/DDBJ databases">
        <authorList>
            <person name="Bekaert M."/>
        </authorList>
    </citation>
    <scope>NUCLEOTIDE SEQUENCE</scope>
    <source>
        <strain evidence="1">IoA-00</strain>
    </source>
</reference>
<sequence length="130" mass="14692">MCARSVKERGRETRRKREDENVDHIFESNIIPLRSSPESHSQRKIVKHLDATRHPGLFCPSVCNTQKSKDSLIGVNYKLSSEAQVDNTGSDPLIHVNLHLAFMGIQRLNLVLEKVLASADPEGTVLRNFF</sequence>
<keyword evidence="2" id="KW-1185">Reference proteome</keyword>
<evidence type="ECO:0000313" key="1">
    <source>
        <dbReference type="EMBL" id="CAF2934374.1"/>
    </source>
</evidence>
<dbReference type="AlphaFoldDB" id="A0A7R8CUF0"/>
<dbReference type="Proteomes" id="UP000675881">
    <property type="component" value="Chromosome 5"/>
</dbReference>
<protein>
    <submittedName>
        <fullName evidence="1">(salmon louse) hypothetical protein</fullName>
    </submittedName>
</protein>
<proteinExistence type="predicted"/>
<accession>A0A7R8CUF0</accession>
<dbReference type="EMBL" id="HG994584">
    <property type="protein sequence ID" value="CAF2934374.1"/>
    <property type="molecule type" value="Genomic_DNA"/>
</dbReference>
<evidence type="ECO:0000313" key="2">
    <source>
        <dbReference type="Proteomes" id="UP000675881"/>
    </source>
</evidence>
<gene>
    <name evidence="1" type="ORF">LSAA_9832</name>
</gene>
<organism evidence="1 2">
    <name type="scientific">Lepeophtheirus salmonis</name>
    <name type="common">Salmon louse</name>
    <name type="synonym">Caligus salmonis</name>
    <dbReference type="NCBI Taxonomy" id="72036"/>
    <lineage>
        <taxon>Eukaryota</taxon>
        <taxon>Metazoa</taxon>
        <taxon>Ecdysozoa</taxon>
        <taxon>Arthropoda</taxon>
        <taxon>Crustacea</taxon>
        <taxon>Multicrustacea</taxon>
        <taxon>Hexanauplia</taxon>
        <taxon>Copepoda</taxon>
        <taxon>Siphonostomatoida</taxon>
        <taxon>Caligidae</taxon>
        <taxon>Lepeophtheirus</taxon>
    </lineage>
</organism>
<name>A0A7R8CUF0_LEPSM</name>